<feature type="domain" description="Phospholipid/glycerol acyltransferase" evidence="12">
    <location>
        <begin position="75"/>
        <end position="190"/>
    </location>
</feature>
<organism evidence="13 14">
    <name type="scientific">Legionella impletisoli</name>
    <dbReference type="NCBI Taxonomy" id="343510"/>
    <lineage>
        <taxon>Bacteria</taxon>
        <taxon>Pseudomonadati</taxon>
        <taxon>Pseudomonadota</taxon>
        <taxon>Gammaproteobacteria</taxon>
        <taxon>Legionellales</taxon>
        <taxon>Legionellaceae</taxon>
        <taxon>Legionella</taxon>
    </lineage>
</organism>
<proteinExistence type="inferred from homology"/>
<evidence type="ECO:0000256" key="6">
    <source>
        <dbReference type="ARBA" id="ARBA00016139"/>
    </source>
</evidence>
<dbReference type="GO" id="GO:0016020">
    <property type="term" value="C:membrane"/>
    <property type="evidence" value="ECO:0007669"/>
    <property type="project" value="InterPro"/>
</dbReference>
<dbReference type="Pfam" id="PF01553">
    <property type="entry name" value="Acyltransferase"/>
    <property type="match status" value="1"/>
</dbReference>
<dbReference type="CDD" id="cd07989">
    <property type="entry name" value="LPLAT_AGPAT-like"/>
    <property type="match status" value="1"/>
</dbReference>
<protein>
    <recommendedName>
        <fullName evidence="6 11">1-acyl-sn-glycerol-3-phosphate acyltransferase</fullName>
        <ecNumber evidence="5 11">2.3.1.51</ecNumber>
    </recommendedName>
</protein>
<keyword evidence="10 11" id="KW-0012">Acyltransferase</keyword>
<comment type="catalytic activity">
    <reaction evidence="1 11">
        <text>a 1-acyl-sn-glycero-3-phosphate + an acyl-CoA = a 1,2-diacyl-sn-glycero-3-phosphate + CoA</text>
        <dbReference type="Rhea" id="RHEA:19709"/>
        <dbReference type="ChEBI" id="CHEBI:57287"/>
        <dbReference type="ChEBI" id="CHEBI:57970"/>
        <dbReference type="ChEBI" id="CHEBI:58342"/>
        <dbReference type="ChEBI" id="CHEBI:58608"/>
        <dbReference type="EC" id="2.3.1.51"/>
    </reaction>
</comment>
<name>A0A917NCL8_9GAMM</name>
<evidence type="ECO:0000256" key="4">
    <source>
        <dbReference type="ARBA" id="ARBA00008655"/>
    </source>
</evidence>
<comment type="pathway">
    <text evidence="2">Phospholipid metabolism; CDP-diacylglycerol biosynthesis; CDP-diacylglycerol from sn-glycerol 3-phosphate: step 2/3.</text>
</comment>
<dbReference type="EC" id="2.3.1.51" evidence="5 11"/>
<evidence type="ECO:0000256" key="5">
    <source>
        <dbReference type="ARBA" id="ARBA00013211"/>
    </source>
</evidence>
<evidence type="ECO:0000256" key="7">
    <source>
        <dbReference type="ARBA" id="ARBA00022516"/>
    </source>
</evidence>
<keyword evidence="8 11" id="KW-0808">Transferase</keyword>
<dbReference type="PANTHER" id="PTHR10434">
    <property type="entry name" value="1-ACYL-SN-GLYCEROL-3-PHOSPHATE ACYLTRANSFERASE"/>
    <property type="match status" value="1"/>
</dbReference>
<evidence type="ECO:0000256" key="9">
    <source>
        <dbReference type="ARBA" id="ARBA00023098"/>
    </source>
</evidence>
<comment type="caution">
    <text evidence="13">The sequence shown here is derived from an EMBL/GenBank/DDBJ whole genome shotgun (WGS) entry which is preliminary data.</text>
</comment>
<evidence type="ECO:0000256" key="1">
    <source>
        <dbReference type="ARBA" id="ARBA00001141"/>
    </source>
</evidence>
<evidence type="ECO:0000259" key="12">
    <source>
        <dbReference type="SMART" id="SM00563"/>
    </source>
</evidence>
<keyword evidence="14" id="KW-1185">Reference proteome</keyword>
<evidence type="ECO:0000256" key="10">
    <source>
        <dbReference type="ARBA" id="ARBA00023315"/>
    </source>
</evidence>
<dbReference type="RefSeq" id="WP_131776334.1">
    <property type="nucleotide sequence ID" value="NZ_BMOB01000007.1"/>
</dbReference>
<evidence type="ECO:0000313" key="13">
    <source>
        <dbReference type="EMBL" id="GGI88830.1"/>
    </source>
</evidence>
<dbReference type="OrthoDB" id="5290997at2"/>
<dbReference type="NCBIfam" id="TIGR00530">
    <property type="entry name" value="AGP_acyltrn"/>
    <property type="match status" value="1"/>
</dbReference>
<comment type="similarity">
    <text evidence="4 11">Belongs to the 1-acyl-sn-glycerol-3-phosphate acyltransferase family.</text>
</comment>
<dbReference type="SMART" id="SM00563">
    <property type="entry name" value="PlsC"/>
    <property type="match status" value="1"/>
</dbReference>
<accession>A0A917NCL8</accession>
<dbReference type="InterPro" id="IPR002123">
    <property type="entry name" value="Plipid/glycerol_acylTrfase"/>
</dbReference>
<evidence type="ECO:0000313" key="14">
    <source>
        <dbReference type="Proteomes" id="UP000630149"/>
    </source>
</evidence>
<comment type="pathway">
    <text evidence="3">Lipid metabolism.</text>
</comment>
<evidence type="ECO:0000256" key="3">
    <source>
        <dbReference type="ARBA" id="ARBA00005189"/>
    </source>
</evidence>
<keyword evidence="11" id="KW-1208">Phospholipid metabolism</keyword>
<dbReference type="InterPro" id="IPR004552">
    <property type="entry name" value="AGP_acyltrans"/>
</dbReference>
<sequence>MKASKPRTLWIIILSVIYTANACIKAIFRKMTGTINRNWVDKTMRRWVDRILKLVRVNVKVVNPHDVKPKENEPTIIMCNHSSLYDIPISIKAFPYTSIRMLAKKEMSKVPVMAGGMKAAEFPFVDRKNRAQAIKDLEYARELMESGIVMWIAPEGTRSRDGTLSKFKKGAFITAIQAQATIIPIGIRGAFQILPAKTHQFNINQTAEVHIGEPIDASKYTLENKEELIERTHQVMKQLVGEQ</sequence>
<dbReference type="GO" id="GO:0006654">
    <property type="term" value="P:phosphatidic acid biosynthetic process"/>
    <property type="evidence" value="ECO:0007669"/>
    <property type="project" value="TreeGrafter"/>
</dbReference>
<dbReference type="GO" id="GO:0003841">
    <property type="term" value="F:1-acylglycerol-3-phosphate O-acyltransferase activity"/>
    <property type="evidence" value="ECO:0007669"/>
    <property type="project" value="UniProtKB-UniRule"/>
</dbReference>
<dbReference type="SUPFAM" id="SSF69593">
    <property type="entry name" value="Glycerol-3-phosphate (1)-acyltransferase"/>
    <property type="match status" value="1"/>
</dbReference>
<dbReference type="PANTHER" id="PTHR10434:SF64">
    <property type="entry name" value="1-ACYL-SN-GLYCEROL-3-PHOSPHATE ACYLTRANSFERASE-RELATED"/>
    <property type="match status" value="1"/>
</dbReference>
<keyword evidence="7 11" id="KW-0444">Lipid biosynthesis</keyword>
<dbReference type="EMBL" id="BMOB01000007">
    <property type="protein sequence ID" value="GGI88830.1"/>
    <property type="molecule type" value="Genomic_DNA"/>
</dbReference>
<keyword evidence="11" id="KW-0594">Phospholipid biosynthesis</keyword>
<evidence type="ECO:0000256" key="8">
    <source>
        <dbReference type="ARBA" id="ARBA00022679"/>
    </source>
</evidence>
<reference evidence="13" key="1">
    <citation type="journal article" date="2014" name="Int. J. Syst. Evol. Microbiol.">
        <title>Complete genome sequence of Corynebacterium casei LMG S-19264T (=DSM 44701T), isolated from a smear-ripened cheese.</title>
        <authorList>
            <consortium name="US DOE Joint Genome Institute (JGI-PGF)"/>
            <person name="Walter F."/>
            <person name="Albersmeier A."/>
            <person name="Kalinowski J."/>
            <person name="Ruckert C."/>
        </authorList>
    </citation>
    <scope>NUCLEOTIDE SEQUENCE</scope>
    <source>
        <strain evidence="13">JCM 13919</strain>
    </source>
</reference>
<reference evidence="13" key="2">
    <citation type="submission" date="2020-09" db="EMBL/GenBank/DDBJ databases">
        <authorList>
            <person name="Sun Q."/>
            <person name="Ohkuma M."/>
        </authorList>
    </citation>
    <scope>NUCLEOTIDE SEQUENCE</scope>
    <source>
        <strain evidence="13">JCM 13919</strain>
    </source>
</reference>
<dbReference type="AlphaFoldDB" id="A0A917NCL8"/>
<dbReference type="Proteomes" id="UP000630149">
    <property type="component" value="Unassembled WGS sequence"/>
</dbReference>
<comment type="domain">
    <text evidence="11">The HXXXXD motif is essential for acyltransferase activity and may constitute the binding site for the phosphate moiety of the glycerol-3-phosphate.</text>
</comment>
<evidence type="ECO:0000256" key="11">
    <source>
        <dbReference type="RuleBase" id="RU361267"/>
    </source>
</evidence>
<keyword evidence="9 11" id="KW-0443">Lipid metabolism</keyword>
<gene>
    <name evidence="13" type="primary">plsC</name>
    <name evidence="13" type="ORF">GCM10007966_16950</name>
</gene>
<evidence type="ECO:0000256" key="2">
    <source>
        <dbReference type="ARBA" id="ARBA00004728"/>
    </source>
</evidence>